<feature type="transmembrane region" description="Helical" evidence="5">
    <location>
        <begin position="1008"/>
        <end position="1027"/>
    </location>
</feature>
<keyword evidence="5" id="KW-0812">Transmembrane</keyword>
<evidence type="ECO:0000313" key="7">
    <source>
        <dbReference type="EMBL" id="AAL11466.1"/>
    </source>
</evidence>
<evidence type="ECO:0000256" key="1">
    <source>
        <dbReference type="ARBA" id="ARBA00007257"/>
    </source>
</evidence>
<dbReference type="InterPro" id="IPR002035">
    <property type="entry name" value="VWF_A"/>
</dbReference>
<dbReference type="Gene3D" id="3.40.50.410">
    <property type="entry name" value="von Willebrand factor, type A domain"/>
    <property type="match status" value="1"/>
</dbReference>
<dbReference type="InterPro" id="IPR055384">
    <property type="entry name" value="DUF7604"/>
</dbReference>
<reference evidence="8" key="2">
    <citation type="journal article" date="2008" name="J. Infect. Dis.">
        <title>Sequence variation in group A Streptococcus pili and association of pilus backbone types with lancefield T serotypes.</title>
        <authorList>
            <person name="Falugi F."/>
            <person name="Zingaretti C."/>
            <person name="Pinto V."/>
            <person name="Mariani M."/>
            <person name="Amodeo L."/>
            <person name="Manetti A.G."/>
            <person name="Capo S."/>
            <person name="Musser J.M."/>
            <person name="Orefici G."/>
            <person name="Margarit I."/>
            <person name="Telford J.L."/>
            <person name="Grandi G."/>
            <person name="Mora M."/>
        </authorList>
    </citation>
    <scope>NUCLEOTIDE SEQUENCE</scope>
    <source>
        <strain evidence="8">2724</strain>
        <strain evidence="9">3650</strain>
    </source>
</reference>
<feature type="domain" description="VWFA" evidence="6">
    <location>
        <begin position="441"/>
        <end position="726"/>
    </location>
</feature>
<dbReference type="EMBL" id="AY049087">
    <property type="protein sequence ID" value="AAL11466.1"/>
    <property type="molecule type" value="Genomic_DNA"/>
</dbReference>
<dbReference type="AlphaFoldDB" id="Q8RM89"/>
<keyword evidence="2" id="KW-0964">Secreted</keyword>
<dbReference type="InterPro" id="IPR036465">
    <property type="entry name" value="vWFA_dom_sf"/>
</dbReference>
<feature type="region of interest" description="Disordered" evidence="4">
    <location>
        <begin position="836"/>
        <end position="868"/>
    </location>
</feature>
<gene>
    <name evidence="7" type="primary">fctX</name>
</gene>
<dbReference type="InterPro" id="IPR041033">
    <property type="entry name" value="SpaA_PFL_dom_1"/>
</dbReference>
<dbReference type="EMBL" id="EU725526">
    <property type="protein sequence ID" value="ACH87890.1"/>
    <property type="molecule type" value="Genomic_DNA"/>
</dbReference>
<dbReference type="SUPFAM" id="SSF49478">
    <property type="entry name" value="Cna protein B-type domain"/>
    <property type="match status" value="1"/>
</dbReference>
<dbReference type="Gene3D" id="2.60.40.10">
    <property type="entry name" value="Immunoglobulins"/>
    <property type="match status" value="1"/>
</dbReference>
<dbReference type="InterPro" id="IPR013783">
    <property type="entry name" value="Ig-like_fold"/>
</dbReference>
<evidence type="ECO:0000259" key="6">
    <source>
        <dbReference type="PROSITE" id="PS50234"/>
    </source>
</evidence>
<dbReference type="Pfam" id="PF17802">
    <property type="entry name" value="SpaA"/>
    <property type="match status" value="1"/>
</dbReference>
<dbReference type="EMBL" id="EU725527">
    <property type="protein sequence ID" value="ACH87891.1"/>
    <property type="molecule type" value="Genomic_DNA"/>
</dbReference>
<organism evidence="7">
    <name type="scientific">Streptococcus pyogenes</name>
    <dbReference type="NCBI Taxonomy" id="1314"/>
    <lineage>
        <taxon>Bacteria</taxon>
        <taxon>Bacillati</taxon>
        <taxon>Bacillota</taxon>
        <taxon>Bacilli</taxon>
        <taxon>Lactobacillales</taxon>
        <taxon>Streptococcaceae</taxon>
        <taxon>Streptococcus</taxon>
    </lineage>
</organism>
<keyword evidence="5" id="KW-0472">Membrane</keyword>
<name>Q8RM89_STRPY</name>
<comment type="similarity">
    <text evidence="1">Belongs to the serine-aspartate repeat-containing protein (SDr) family.</text>
</comment>
<dbReference type="PATRIC" id="fig|1314.199.peg.108"/>
<accession>Q8RM89</accession>
<feature type="compositionally biased region" description="Polar residues" evidence="4">
    <location>
        <begin position="848"/>
        <end position="868"/>
    </location>
</feature>
<dbReference type="PANTHER" id="PTHR36108">
    <property type="entry name" value="COLOSSIN-B-RELATED"/>
    <property type="match status" value="1"/>
</dbReference>
<proteinExistence type="inferred from homology"/>
<dbReference type="RefSeq" id="WP_011184102.1">
    <property type="nucleotide sequence ID" value="NZ_CAAIWR010000006.1"/>
</dbReference>
<evidence type="ECO:0000256" key="2">
    <source>
        <dbReference type="ARBA" id="ARBA00022525"/>
    </source>
</evidence>
<sequence>MYSRLKRELVIVINRKKKYKLIRLMVTVGLIFSQLVLPIRRLGLQMISTQTKVIPQEIVTQTETQGTQVVATKQKLESENSSLKVALKRESGFEHNATIDASLDTESQGDNSQRSVTQAIVTMALELRKQGLSIVDTKIVRIQSSTNQRNDITTTLTFKNGLSLEGASTEANDPNVRVGIVNPNDTVQTITPTIKQDADGKVKNLVFTGRLGKQVIIVSTTRLKEEQTISLDSYGELVIDGAVGLSQKDRPPYSKPITVNILKPKLSSIESSLDSKDFEIVKTIDNLYTWDDQFYLLDFISKQYEVLKTDYQSAKDSTPQTRDILFGEYTVEPLVMNKGHNNTINIYIRSTRPLGLKPIGAAPALIQPRSFRSLTPRSTRMKRSAPVEKFEGELEHHKRIDYLGDNQNNPDTTIDDKEDEHDTSDLYRLYLDMTGKKNPLDILVVVDKSGSMQEGIGSVQRYRYYAQRWDDYYSQWVYHGTFDYSSYQGESFNRGQIHYRYRGIVSVSDGIRRDDAVKNSLLGVNGLLQRFVNINPENKLSVIGFQGSADYHAGKWYPDQSPRGGFYQPNLNNSRDAELLKGWSTNSLLDPNTLTALHNNGTNYHAALLKAKEILNEVKDDGRRKIMIFISDGVPTFYFGEDGYRSGNGSSNDRNNVTRSQEGSKLAIDEFKARYPNLSIYSLGVSKDINSDTASSSPVVLKYLSGEEHYYGITDTAELEKTLNKIVEDSKLSQLGISDSLSQYVDYYDKQPDVLVTRKSKVNDETEILYQKDQVQEAGKDIIDKVVFTPKTTSQPKGKVTLTFKSDYKVDDEYTYTLSFNVKASDEAYEKYKDNEGRYSEMGDSDTDYGTNQTSSGKGGLPSNSDASVNYMADGREQKLPYKHPVIQVKTVPITFTKVDADNNQKKLAGVEFELRKEDKKIVWEKGTTGSNGQLNFKYLQKGKTYYLYETKAKLGYTLPENPWEVAVANNGDIKVKHPIEGELKSKDGSYMIKNYKIYQLPSSGGRGSQIFIIVGSMTATVALLFYRRQHRKKQY</sequence>
<reference evidence="7" key="1">
    <citation type="journal article" date="2002" name="Infect. Immun.">
        <title>Genomic localization of a T serotype locus to a recombinatorial zone encoding extracellular matrix-binding proteins in Streptococcus pyogenes.</title>
        <authorList>
            <person name="Bessen D.E."/>
            <person name="Kalia A."/>
        </authorList>
    </citation>
    <scope>NUCLEOTIDE SEQUENCE</scope>
</reference>
<feature type="region of interest" description="Disordered" evidence="4">
    <location>
        <begin position="401"/>
        <end position="420"/>
    </location>
</feature>
<feature type="transmembrane region" description="Helical" evidence="5">
    <location>
        <begin position="21"/>
        <end position="39"/>
    </location>
</feature>
<protein>
    <submittedName>
        <fullName evidence="8">Ancillary protein 1</fullName>
    </submittedName>
    <submittedName>
        <fullName evidence="7">FctX</fullName>
    </submittedName>
</protein>
<evidence type="ECO:0000313" key="8">
    <source>
        <dbReference type="EMBL" id="ACH87890.1"/>
    </source>
</evidence>
<evidence type="ECO:0000256" key="5">
    <source>
        <dbReference type="SAM" id="Phobius"/>
    </source>
</evidence>
<dbReference type="PANTHER" id="PTHR36108:SF13">
    <property type="entry name" value="COLOSSIN-B-RELATED"/>
    <property type="match status" value="1"/>
</dbReference>
<evidence type="ECO:0000256" key="3">
    <source>
        <dbReference type="ARBA" id="ARBA00022729"/>
    </source>
</evidence>
<evidence type="ECO:0000313" key="9">
    <source>
        <dbReference type="EMBL" id="ACH87891.1"/>
    </source>
</evidence>
<dbReference type="PROSITE" id="PS50234">
    <property type="entry name" value="VWFA"/>
    <property type="match status" value="1"/>
</dbReference>
<keyword evidence="3" id="KW-0732">Signal</keyword>
<dbReference type="SMART" id="SM00327">
    <property type="entry name" value="VWA"/>
    <property type="match status" value="1"/>
</dbReference>
<dbReference type="Pfam" id="PF24558">
    <property type="entry name" value="DUF7604"/>
    <property type="match status" value="1"/>
</dbReference>
<evidence type="ECO:0000256" key="4">
    <source>
        <dbReference type="SAM" id="MobiDB-lite"/>
    </source>
</evidence>
<dbReference type="SUPFAM" id="SSF53300">
    <property type="entry name" value="vWA-like"/>
    <property type="match status" value="1"/>
</dbReference>
<dbReference type="CDD" id="cd00198">
    <property type="entry name" value="vWFA"/>
    <property type="match status" value="1"/>
</dbReference>
<keyword evidence="5" id="KW-1133">Transmembrane helix</keyword>